<evidence type="ECO:0000256" key="2">
    <source>
        <dbReference type="ARBA" id="ARBA00022448"/>
    </source>
</evidence>
<feature type="transmembrane region" description="Helical" evidence="6">
    <location>
        <begin position="384"/>
        <end position="402"/>
    </location>
</feature>
<dbReference type="Proteomes" id="UP001447516">
    <property type="component" value="Unassembled WGS sequence"/>
</dbReference>
<evidence type="ECO:0000313" key="8">
    <source>
        <dbReference type="Proteomes" id="UP001447516"/>
    </source>
</evidence>
<keyword evidence="8" id="KW-1185">Reference proteome</keyword>
<dbReference type="Pfam" id="PF01566">
    <property type="entry name" value="Nramp"/>
    <property type="match status" value="1"/>
</dbReference>
<feature type="transmembrane region" description="Helical" evidence="6">
    <location>
        <begin position="38"/>
        <end position="60"/>
    </location>
</feature>
<proteinExistence type="predicted"/>
<dbReference type="EMBL" id="JBDJAW010000003">
    <property type="protein sequence ID" value="MEN3534555.1"/>
    <property type="molecule type" value="Genomic_DNA"/>
</dbReference>
<gene>
    <name evidence="7" type="ORF">AAH991_05530</name>
</gene>
<name>A0ABV0ALC2_9ACTN</name>
<feature type="transmembrane region" description="Helical" evidence="6">
    <location>
        <begin position="268"/>
        <end position="292"/>
    </location>
</feature>
<dbReference type="RefSeq" id="WP_346224638.1">
    <property type="nucleotide sequence ID" value="NZ_JBDJAW010000003.1"/>
</dbReference>
<keyword evidence="2" id="KW-0813">Transport</keyword>
<keyword evidence="5 6" id="KW-0472">Membrane</keyword>
<evidence type="ECO:0000313" key="7">
    <source>
        <dbReference type="EMBL" id="MEN3534555.1"/>
    </source>
</evidence>
<dbReference type="InterPro" id="IPR001046">
    <property type="entry name" value="NRAMP_fam"/>
</dbReference>
<reference evidence="7 8" key="1">
    <citation type="submission" date="2024-05" db="EMBL/GenBank/DDBJ databases">
        <title>Microbispora sp.ZYX-F-249.</title>
        <authorList>
            <person name="Xie H."/>
        </authorList>
    </citation>
    <scope>NUCLEOTIDE SEQUENCE [LARGE SCALE GENOMIC DNA]</scope>
    <source>
        <strain evidence="7 8">ZYX-F-249</strain>
    </source>
</reference>
<evidence type="ECO:0000256" key="1">
    <source>
        <dbReference type="ARBA" id="ARBA00004141"/>
    </source>
</evidence>
<comment type="subcellular location">
    <subcellularLocation>
        <location evidence="1">Membrane</location>
        <topology evidence="1">Multi-pass membrane protein</topology>
    </subcellularLocation>
</comment>
<protein>
    <submittedName>
        <fullName evidence="7">Divalent metal cation transporter</fullName>
    </submittedName>
</protein>
<feature type="transmembrane region" description="Helical" evidence="6">
    <location>
        <begin position="222"/>
        <end position="248"/>
    </location>
</feature>
<accession>A0ABV0ALC2</accession>
<feature type="transmembrane region" description="Helical" evidence="6">
    <location>
        <begin position="111"/>
        <end position="128"/>
    </location>
</feature>
<feature type="transmembrane region" description="Helical" evidence="6">
    <location>
        <begin position="81"/>
        <end position="105"/>
    </location>
</feature>
<evidence type="ECO:0000256" key="3">
    <source>
        <dbReference type="ARBA" id="ARBA00022692"/>
    </source>
</evidence>
<comment type="caution">
    <text evidence="7">The sequence shown here is derived from an EMBL/GenBank/DDBJ whole genome shotgun (WGS) entry which is preliminary data.</text>
</comment>
<feature type="transmembrane region" description="Helical" evidence="6">
    <location>
        <begin position="313"/>
        <end position="333"/>
    </location>
</feature>
<keyword evidence="3 6" id="KW-0812">Transmembrane</keyword>
<feature type="transmembrane region" description="Helical" evidence="6">
    <location>
        <begin position="345"/>
        <end position="363"/>
    </location>
</feature>
<dbReference type="PANTHER" id="PTHR11706:SF33">
    <property type="entry name" value="NATURAL RESISTANCE-ASSOCIATED MACROPHAGE PROTEIN 2"/>
    <property type="match status" value="1"/>
</dbReference>
<evidence type="ECO:0000256" key="6">
    <source>
        <dbReference type="SAM" id="Phobius"/>
    </source>
</evidence>
<organism evidence="7 8">
    <name type="scientific">Microbispora maris</name>
    <dbReference type="NCBI Taxonomy" id="3144104"/>
    <lineage>
        <taxon>Bacteria</taxon>
        <taxon>Bacillati</taxon>
        <taxon>Actinomycetota</taxon>
        <taxon>Actinomycetes</taxon>
        <taxon>Streptosporangiales</taxon>
        <taxon>Streptosporangiaceae</taxon>
        <taxon>Microbispora</taxon>
    </lineage>
</organism>
<dbReference type="PANTHER" id="PTHR11706">
    <property type="entry name" value="SOLUTE CARRIER PROTEIN FAMILY 11 MEMBER"/>
    <property type="match status" value="1"/>
</dbReference>
<sequence length="407" mass="43241">MKRFLAVTLGILTAFGGFVDIGDLVANAVVGSRFGMSLAWVVILGIIGICVFAEMSGRIAAVSQRPVFDLVRERMGPRAGLVNLGASFFINVLTLAAEIGGAALALELATGLNYLLWVPPVALVAWLVMWRVKFETMERVFGLAGLGLVVFIVALWQLGPDWGELSTQLVRPPSDEGVPTYLYYAIALLGGAMTPYEVFFFSSGGVEERWTRRDLVTARANVFVGFPLGGVLSLTIAACAATVFMPVAAEPDSLGQMVLPVAQGLGKVGLGVVILGVFAATFGATLETALSSGYSLSQYFGWQWGKYVVPGRAARFHVTVLAAVIVATALILTTIDPIKVTEYSLVFSAAALPLTYLPVLMIANDPDYMGEKVNGRFSNVLGSFYMVLLLVVAVAAIPLMIATKAGQ</sequence>
<evidence type="ECO:0000256" key="4">
    <source>
        <dbReference type="ARBA" id="ARBA00022989"/>
    </source>
</evidence>
<feature type="transmembrane region" description="Helical" evidence="6">
    <location>
        <begin position="140"/>
        <end position="159"/>
    </location>
</feature>
<feature type="transmembrane region" description="Helical" evidence="6">
    <location>
        <begin position="181"/>
        <end position="201"/>
    </location>
</feature>
<keyword evidence="4 6" id="KW-1133">Transmembrane helix</keyword>
<evidence type="ECO:0000256" key="5">
    <source>
        <dbReference type="ARBA" id="ARBA00023136"/>
    </source>
</evidence>